<evidence type="ECO:0000256" key="9">
    <source>
        <dbReference type="SAM" id="Phobius"/>
    </source>
</evidence>
<dbReference type="Proteomes" id="UP000474159">
    <property type="component" value="Unassembled WGS sequence"/>
</dbReference>
<evidence type="ECO:0000313" key="12">
    <source>
        <dbReference type="EMBL" id="KAB1079337.1"/>
    </source>
</evidence>
<dbReference type="PANTHER" id="PTHR33362:SF2">
    <property type="entry name" value="TRAP TRANSPORTER LARGE PERMEASE PROTEIN"/>
    <property type="match status" value="1"/>
</dbReference>
<feature type="transmembrane region" description="Helical" evidence="9">
    <location>
        <begin position="72"/>
        <end position="89"/>
    </location>
</feature>
<reference evidence="12 13" key="1">
    <citation type="submission" date="2019-09" db="EMBL/GenBank/DDBJ databases">
        <title>YIM 48816 draft genome.</title>
        <authorList>
            <person name="Jiang L."/>
        </authorList>
    </citation>
    <scope>NUCLEOTIDE SEQUENCE [LARGE SCALE GENOMIC DNA]</scope>
    <source>
        <strain evidence="12 13">YIM 48816</strain>
    </source>
</reference>
<evidence type="ECO:0000259" key="11">
    <source>
        <dbReference type="Pfam" id="PF06808"/>
    </source>
</evidence>
<evidence type="ECO:0000256" key="4">
    <source>
        <dbReference type="ARBA" id="ARBA00022519"/>
    </source>
</evidence>
<feature type="transmembrane region" description="Helical" evidence="9">
    <location>
        <begin position="443"/>
        <end position="463"/>
    </location>
</feature>
<dbReference type="NCBIfam" id="TIGR00786">
    <property type="entry name" value="dctM"/>
    <property type="match status" value="1"/>
</dbReference>
<sequence length="628" mass="66299">MLGESFERKRVMSAPILRRDWASGHLDRVERMIGITIDVVAATLLAVEIVLLAGTVFARYVLKSPVTWVDEIATLAFLWLGMLGVASALRRGLHMRLTFLLSKFSPNRRAGIETLSEVVLLTFLATLLIPAMELAELNHALSSPDLSIPGSVGSMATVVSVLLMIVLLLIRLFRTLSIPAFILAILGAVVAVTVLMLAGPLLSDLGNLNLLLFFGFGVGVLILVGVPIAFSFGTATLAYFLLTSDLPVSVIAGRVNEGMSHFILLTIPLFIFLGYQIQYTGMARAMVDFFSALIGRVRGGLGYVLLCAMYLVSGISGAKAADMAAIGPILAPAMKDRGMREGDIPALLAVSAAAAETIPPSLVLIIIGSVTGVSIAALFTGGLLPAIVSMLALALVVYLRSRNERRGEGRYDFRLIARTFIVALPGLALPLIIRAAVLEGVATATEVATIGIVYVLVVGLATMRTISLKRMAKMLVDTAAMSGAILIIIALAGAMSWALTQSGFASDLVRFMTSLPGGKVSFLAVSIAAFVVLGSVLEGIPAIVLFGPLLFPAAQALGVNQVHYAIVVLLSMGLGLFSPPFGYGYYTACAIAQVSPDAAMKNMIPYLLAFTAAIIIIAAFPWLSTGFL</sequence>
<feature type="transmembrane region" description="Helical" evidence="9">
    <location>
        <begin position="35"/>
        <end position="60"/>
    </location>
</feature>
<feature type="transmembrane region" description="Helical" evidence="9">
    <location>
        <begin position="152"/>
        <end position="173"/>
    </location>
</feature>
<accession>A0A6L3T314</accession>
<dbReference type="OrthoDB" id="7847241at2"/>
<dbReference type="EMBL" id="VZZK01000009">
    <property type="protein sequence ID" value="KAB1079337.1"/>
    <property type="molecule type" value="Genomic_DNA"/>
</dbReference>
<keyword evidence="13" id="KW-1185">Reference proteome</keyword>
<evidence type="ECO:0000256" key="3">
    <source>
        <dbReference type="ARBA" id="ARBA00022475"/>
    </source>
</evidence>
<comment type="function">
    <text evidence="8">Part of the tripartite ATP-independent periplasmic (TRAP) transport system.</text>
</comment>
<dbReference type="Pfam" id="PF06808">
    <property type="entry name" value="DctM"/>
    <property type="match status" value="1"/>
</dbReference>
<feature type="transmembrane region" description="Helical" evidence="9">
    <location>
        <begin position="603"/>
        <end position="623"/>
    </location>
</feature>
<feature type="transmembrane region" description="Helical" evidence="9">
    <location>
        <begin position="110"/>
        <end position="132"/>
    </location>
</feature>
<feature type="transmembrane region" description="Helical" evidence="9">
    <location>
        <begin position="180"/>
        <end position="198"/>
    </location>
</feature>
<name>A0A6L3T314_9HYPH</name>
<feature type="transmembrane region" description="Helical" evidence="9">
    <location>
        <begin position="475"/>
        <end position="500"/>
    </location>
</feature>
<keyword evidence="3" id="KW-1003">Cell membrane</keyword>
<feature type="domain" description="TRAP C4-dicarboxylate transport system permease DctM subunit" evidence="11">
    <location>
        <begin position="220"/>
        <end position="623"/>
    </location>
</feature>
<gene>
    <name evidence="12" type="ORF">F6X53_11045</name>
</gene>
<keyword evidence="2 8" id="KW-0813">Transport</keyword>
<feature type="transmembrane region" description="Helical" evidence="9">
    <location>
        <begin position="420"/>
        <end position="437"/>
    </location>
</feature>
<feature type="transmembrane region" description="Helical" evidence="9">
    <location>
        <begin position="373"/>
        <end position="399"/>
    </location>
</feature>
<evidence type="ECO:0000256" key="6">
    <source>
        <dbReference type="ARBA" id="ARBA00022989"/>
    </source>
</evidence>
<evidence type="ECO:0000256" key="1">
    <source>
        <dbReference type="ARBA" id="ARBA00004429"/>
    </source>
</evidence>
<dbReference type="InterPro" id="IPR004681">
    <property type="entry name" value="TRAP_DctM"/>
</dbReference>
<dbReference type="PANTHER" id="PTHR33362">
    <property type="entry name" value="SIALIC ACID TRAP TRANSPORTER PERMEASE PROTEIN SIAT-RELATED"/>
    <property type="match status" value="1"/>
</dbReference>
<keyword evidence="6 9" id="KW-1133">Transmembrane helix</keyword>
<evidence type="ECO:0000256" key="7">
    <source>
        <dbReference type="ARBA" id="ARBA00023136"/>
    </source>
</evidence>
<evidence type="ECO:0000256" key="8">
    <source>
        <dbReference type="RuleBase" id="RU369079"/>
    </source>
</evidence>
<feature type="transmembrane region" description="Helical" evidence="9">
    <location>
        <begin position="562"/>
        <end position="583"/>
    </location>
</feature>
<evidence type="ECO:0000256" key="5">
    <source>
        <dbReference type="ARBA" id="ARBA00022692"/>
    </source>
</evidence>
<dbReference type="GO" id="GO:0005886">
    <property type="term" value="C:plasma membrane"/>
    <property type="evidence" value="ECO:0007669"/>
    <property type="project" value="UniProtKB-SubCell"/>
</dbReference>
<comment type="subcellular location">
    <subcellularLocation>
        <location evidence="1 8">Cell inner membrane</location>
        <topology evidence="1 8">Multi-pass membrane protein</topology>
    </subcellularLocation>
</comment>
<dbReference type="AlphaFoldDB" id="A0A6L3T314"/>
<comment type="caution">
    <text evidence="12">The sequence shown here is derived from an EMBL/GenBank/DDBJ whole genome shotgun (WGS) entry which is preliminary data.</text>
</comment>
<keyword evidence="4 8" id="KW-0997">Cell inner membrane</keyword>
<feature type="domain" description="Tripartite ATP-independent periplasmic transporters DctQ component" evidence="10">
    <location>
        <begin position="50"/>
        <end position="176"/>
    </location>
</feature>
<keyword evidence="5 9" id="KW-0812">Transmembrane</keyword>
<dbReference type="GO" id="GO:0022857">
    <property type="term" value="F:transmembrane transporter activity"/>
    <property type="evidence" value="ECO:0007669"/>
    <property type="project" value="UniProtKB-UniRule"/>
</dbReference>
<keyword evidence="7 9" id="KW-0472">Membrane</keyword>
<dbReference type="Pfam" id="PF04290">
    <property type="entry name" value="DctQ"/>
    <property type="match status" value="1"/>
</dbReference>
<feature type="transmembrane region" description="Helical" evidence="9">
    <location>
        <begin position="210"/>
        <end position="242"/>
    </location>
</feature>
<evidence type="ECO:0000256" key="2">
    <source>
        <dbReference type="ARBA" id="ARBA00022448"/>
    </source>
</evidence>
<feature type="transmembrane region" description="Helical" evidence="9">
    <location>
        <begin position="301"/>
        <end position="325"/>
    </location>
</feature>
<evidence type="ECO:0000313" key="13">
    <source>
        <dbReference type="Proteomes" id="UP000474159"/>
    </source>
</evidence>
<dbReference type="InterPro" id="IPR010656">
    <property type="entry name" value="DctM"/>
</dbReference>
<feature type="transmembrane region" description="Helical" evidence="9">
    <location>
        <begin position="520"/>
        <end position="550"/>
    </location>
</feature>
<feature type="transmembrane region" description="Helical" evidence="9">
    <location>
        <begin position="346"/>
        <end position="367"/>
    </location>
</feature>
<proteinExistence type="predicted"/>
<dbReference type="InterPro" id="IPR055348">
    <property type="entry name" value="DctQ"/>
</dbReference>
<organism evidence="12 13">
    <name type="scientific">Methylobacterium soli</name>
    <dbReference type="NCBI Taxonomy" id="553447"/>
    <lineage>
        <taxon>Bacteria</taxon>
        <taxon>Pseudomonadati</taxon>
        <taxon>Pseudomonadota</taxon>
        <taxon>Alphaproteobacteria</taxon>
        <taxon>Hyphomicrobiales</taxon>
        <taxon>Methylobacteriaceae</taxon>
        <taxon>Methylobacterium</taxon>
    </lineage>
</organism>
<feature type="transmembrane region" description="Helical" evidence="9">
    <location>
        <begin position="262"/>
        <end position="281"/>
    </location>
</feature>
<protein>
    <submittedName>
        <fullName evidence="12">TRAP transporter large permease subunit</fullName>
    </submittedName>
</protein>
<evidence type="ECO:0000259" key="10">
    <source>
        <dbReference type="Pfam" id="PF04290"/>
    </source>
</evidence>